<evidence type="ECO:0000313" key="1">
    <source>
        <dbReference type="EMBL" id="KAK1941000.1"/>
    </source>
</evidence>
<dbReference type="PANTHER" id="PTHR33266:SF1">
    <property type="entry name" value="F-BOX DOMAIN-CONTAINING PROTEIN"/>
    <property type="match status" value="1"/>
</dbReference>
<dbReference type="Proteomes" id="UP001259832">
    <property type="component" value="Unassembled WGS sequence"/>
</dbReference>
<organism evidence="1 2">
    <name type="scientific">Phytophthora citrophthora</name>
    <dbReference type="NCBI Taxonomy" id="4793"/>
    <lineage>
        <taxon>Eukaryota</taxon>
        <taxon>Sar</taxon>
        <taxon>Stramenopiles</taxon>
        <taxon>Oomycota</taxon>
        <taxon>Peronosporomycetes</taxon>
        <taxon>Peronosporales</taxon>
        <taxon>Peronosporaceae</taxon>
        <taxon>Phytophthora</taxon>
    </lineage>
</organism>
<reference evidence="1" key="1">
    <citation type="submission" date="2023-08" db="EMBL/GenBank/DDBJ databases">
        <title>Reference Genome Resource for the Citrus Pathogen Phytophthora citrophthora.</title>
        <authorList>
            <person name="Moller H."/>
            <person name="Coetzee B."/>
            <person name="Rose L.J."/>
            <person name="Van Niekerk J.M."/>
        </authorList>
    </citation>
    <scope>NUCLEOTIDE SEQUENCE</scope>
    <source>
        <strain evidence="1">STE-U-9442</strain>
    </source>
</reference>
<sequence length="304" mass="35603">MNNRKAFTETEYIGNADVEFGKYLRRLWSYESIARSIAPCVAVTQRSGFGKSRMIWELALKASDDKEMNMKVLYLCVRKELWTGYPEATIQLYDWLFRSRHTSISQQLKKIYYYAITHWDTVQSEWQELFTNTNAADRVLQALTKVAVKNRKWWYIGNEGGIFGVLVDTNPLISNPSTMDANWKGYCRDVLRRSSSSREEEKKEDGETVVNEEEAEVSMEDQVAVYKRLVTRRKRRKAFDALRRMGRPMWHSIYSNWTLMDPITIAACKLKMGLNLINSVRTNFTEEAIHRLSFHDQVANGQYR</sequence>
<gene>
    <name evidence="1" type="ORF">P3T76_007706</name>
</gene>
<dbReference type="PANTHER" id="PTHR33266">
    <property type="entry name" value="CHROMOSOME 15, WHOLE GENOME SHOTGUN SEQUENCE"/>
    <property type="match status" value="1"/>
</dbReference>
<protein>
    <submittedName>
        <fullName evidence="1">Uncharacterized protein</fullName>
    </submittedName>
</protein>
<dbReference type="AlphaFoldDB" id="A0AAD9LLH9"/>
<proteinExistence type="predicted"/>
<keyword evidence="2" id="KW-1185">Reference proteome</keyword>
<comment type="caution">
    <text evidence="1">The sequence shown here is derived from an EMBL/GenBank/DDBJ whole genome shotgun (WGS) entry which is preliminary data.</text>
</comment>
<evidence type="ECO:0000313" key="2">
    <source>
        <dbReference type="Proteomes" id="UP001259832"/>
    </source>
</evidence>
<name>A0AAD9LLH9_9STRA</name>
<accession>A0AAD9LLH9</accession>
<dbReference type="EMBL" id="JASMQC010000013">
    <property type="protein sequence ID" value="KAK1941000.1"/>
    <property type="molecule type" value="Genomic_DNA"/>
</dbReference>